<feature type="compositionally biased region" description="Low complexity" evidence="1">
    <location>
        <begin position="592"/>
        <end position="603"/>
    </location>
</feature>
<organism evidence="3 4">
    <name type="scientific">Murinocardiopsis flavida</name>
    <dbReference type="NCBI Taxonomy" id="645275"/>
    <lineage>
        <taxon>Bacteria</taxon>
        <taxon>Bacillati</taxon>
        <taxon>Actinomycetota</taxon>
        <taxon>Actinomycetes</taxon>
        <taxon>Streptosporangiales</taxon>
        <taxon>Nocardiopsidaceae</taxon>
        <taxon>Murinocardiopsis</taxon>
    </lineage>
</organism>
<feature type="transmembrane region" description="Helical" evidence="2">
    <location>
        <begin position="29"/>
        <end position="52"/>
    </location>
</feature>
<feature type="transmembrane region" description="Helical" evidence="2">
    <location>
        <begin position="174"/>
        <end position="198"/>
    </location>
</feature>
<feature type="transmembrane region" description="Helical" evidence="2">
    <location>
        <begin position="141"/>
        <end position="162"/>
    </location>
</feature>
<name>A0A2P8DIZ8_9ACTN</name>
<evidence type="ECO:0000313" key="4">
    <source>
        <dbReference type="Proteomes" id="UP000240542"/>
    </source>
</evidence>
<protein>
    <recommendedName>
        <fullName evidence="5">Membrane protein YfhO</fullName>
    </recommendedName>
</protein>
<feature type="transmembrane region" description="Helical" evidence="2">
    <location>
        <begin position="307"/>
        <end position="328"/>
    </location>
</feature>
<reference evidence="3 4" key="1">
    <citation type="submission" date="2018-03" db="EMBL/GenBank/DDBJ databases">
        <title>Genomic Encyclopedia of Archaeal and Bacterial Type Strains, Phase II (KMG-II): from individual species to whole genera.</title>
        <authorList>
            <person name="Goeker M."/>
        </authorList>
    </citation>
    <scope>NUCLEOTIDE SEQUENCE [LARGE SCALE GENOMIC DNA]</scope>
    <source>
        <strain evidence="3 4">DSM 45312</strain>
    </source>
</reference>
<keyword evidence="4" id="KW-1185">Reference proteome</keyword>
<dbReference type="Proteomes" id="UP000240542">
    <property type="component" value="Unassembled WGS sequence"/>
</dbReference>
<accession>A0A2P8DIZ8</accession>
<keyword evidence="2" id="KW-1133">Transmembrane helix</keyword>
<feature type="transmembrane region" description="Helical" evidence="2">
    <location>
        <begin position="210"/>
        <end position="227"/>
    </location>
</feature>
<feature type="transmembrane region" description="Helical" evidence="2">
    <location>
        <begin position="273"/>
        <end position="295"/>
    </location>
</feature>
<feature type="transmembrane region" description="Helical" evidence="2">
    <location>
        <begin position="72"/>
        <end position="90"/>
    </location>
</feature>
<dbReference type="EMBL" id="PYGA01000009">
    <property type="protein sequence ID" value="PSK97158.1"/>
    <property type="molecule type" value="Genomic_DNA"/>
</dbReference>
<dbReference type="AlphaFoldDB" id="A0A2P8DIZ8"/>
<keyword evidence="2" id="KW-0812">Transmembrane</keyword>
<evidence type="ECO:0000256" key="2">
    <source>
        <dbReference type="SAM" id="Phobius"/>
    </source>
</evidence>
<sequence>MAAVGGEAGSGAAGRGAALRRWGVRLVPALVSVALGVLALGPVLGPGFALRYDMVFVPDPPLSAASLGGGSGFARAVPSDAVVAALATVLPADAVQAIALLSVFVVGGTGAARLVPGGGWAPRSAAAVLYVWNPFVAERLLLGQWAMLLGYAGLPWVLAAVVRLGRARGVPRLVVALIPAAVGGFSSVVLSALVAGPAAVVRRGAGRLRALGWTVCALVLVSLPWLIPSLSSGARTDPAAVELFAARADGPFGAAGSLLVLGGVWNAQAVPEWYGVPVFAACRVVLAVAAVAGWVWLARGGVRSAPVFWPGLSVAAALGLGVALLGTVEPGRELLRALIGWWPGFGPLRDGQLFVAPLALLQAAGLGGAVAWVLRSVRRGAGGTAHGGAGAPGEPLSSSKAESGTAPPFGSSGVWTALRLGGGRASGAAVATGAVAVAVLLLAPVALLPGLAWGAAGRLAPVDYPSEWRAVRNLVDGDPRPGALVSLPWSAYRGLDWGGGGRTVVVLDPAVKSFDRRVVWNDDLRVAVGGRVRTVDGEDPLARAVAPAVAGGWPLRADPSAARRLGAAGVRYVLVDRAAARAALGADGPGTPGASPGTSSDASGGAGGGTGGAAGDADKNTFFISRGDAQVVHKGARFVLLRLPDDHVQARVERLSGLEVTGWFVTVVAILWSMVVSGSNLVPVRPVRSTGMGTWKENRK</sequence>
<evidence type="ECO:0008006" key="5">
    <source>
        <dbReference type="Google" id="ProtNLM"/>
    </source>
</evidence>
<gene>
    <name evidence="3" type="ORF">CLV63_109162</name>
</gene>
<feature type="transmembrane region" description="Helical" evidence="2">
    <location>
        <begin position="248"/>
        <end position="267"/>
    </location>
</feature>
<feature type="transmembrane region" description="Helical" evidence="2">
    <location>
        <begin position="353"/>
        <end position="374"/>
    </location>
</feature>
<evidence type="ECO:0000256" key="1">
    <source>
        <dbReference type="SAM" id="MobiDB-lite"/>
    </source>
</evidence>
<feature type="transmembrane region" description="Helical" evidence="2">
    <location>
        <begin position="428"/>
        <end position="453"/>
    </location>
</feature>
<feature type="region of interest" description="Disordered" evidence="1">
    <location>
        <begin position="383"/>
        <end position="407"/>
    </location>
</feature>
<feature type="transmembrane region" description="Helical" evidence="2">
    <location>
        <begin position="97"/>
        <end position="121"/>
    </location>
</feature>
<feature type="region of interest" description="Disordered" evidence="1">
    <location>
        <begin position="585"/>
        <end position="612"/>
    </location>
</feature>
<feature type="transmembrane region" description="Helical" evidence="2">
    <location>
        <begin position="660"/>
        <end position="682"/>
    </location>
</feature>
<dbReference type="OrthoDB" id="3463898at2"/>
<comment type="caution">
    <text evidence="3">The sequence shown here is derived from an EMBL/GenBank/DDBJ whole genome shotgun (WGS) entry which is preliminary data.</text>
</comment>
<dbReference type="RefSeq" id="WP_106583606.1">
    <property type="nucleotide sequence ID" value="NZ_PYGA01000009.1"/>
</dbReference>
<evidence type="ECO:0000313" key="3">
    <source>
        <dbReference type="EMBL" id="PSK97158.1"/>
    </source>
</evidence>
<keyword evidence="2" id="KW-0472">Membrane</keyword>
<proteinExistence type="predicted"/>